<dbReference type="PIRSF" id="PIRSF028477">
    <property type="entry name" value="UCP028477"/>
    <property type="match status" value="1"/>
</dbReference>
<evidence type="ECO:0000256" key="1">
    <source>
        <dbReference type="SAM" id="SignalP"/>
    </source>
</evidence>
<proteinExistence type="predicted"/>
<name>A0ABQ5YCM5_9NEIS</name>
<accession>A0ABQ5YCM5</accession>
<dbReference type="Pfam" id="PF09916">
    <property type="entry name" value="DUF2145"/>
    <property type="match status" value="1"/>
</dbReference>
<dbReference type="EMBL" id="BSOG01000002">
    <property type="protein sequence ID" value="GLR12690.1"/>
    <property type="molecule type" value="Genomic_DNA"/>
</dbReference>
<organism evidence="2 3">
    <name type="scientific">Chitinimonas prasina</name>
    <dbReference type="NCBI Taxonomy" id="1434937"/>
    <lineage>
        <taxon>Bacteria</taxon>
        <taxon>Pseudomonadati</taxon>
        <taxon>Pseudomonadota</taxon>
        <taxon>Betaproteobacteria</taxon>
        <taxon>Neisseriales</taxon>
        <taxon>Chitinibacteraceae</taxon>
        <taxon>Chitinimonas</taxon>
    </lineage>
</organism>
<evidence type="ECO:0000313" key="3">
    <source>
        <dbReference type="Proteomes" id="UP001156706"/>
    </source>
</evidence>
<dbReference type="RefSeq" id="WP_284195829.1">
    <property type="nucleotide sequence ID" value="NZ_BSOG01000002.1"/>
</dbReference>
<dbReference type="Proteomes" id="UP001156706">
    <property type="component" value="Unassembled WGS sequence"/>
</dbReference>
<keyword evidence="3" id="KW-1185">Reference proteome</keyword>
<evidence type="ECO:0000313" key="2">
    <source>
        <dbReference type="EMBL" id="GLR12690.1"/>
    </source>
</evidence>
<feature type="chain" id="PRO_5046573596" evidence="1">
    <location>
        <begin position="28"/>
        <end position="266"/>
    </location>
</feature>
<dbReference type="InterPro" id="IPR014547">
    <property type="entry name" value="UCP028477"/>
</dbReference>
<gene>
    <name evidence="2" type="ORF">GCM10007907_14800</name>
</gene>
<protein>
    <submittedName>
        <fullName evidence="2">Membrane protein</fullName>
    </submittedName>
</protein>
<sequence length="266" mass="30081">MRLTRPACTTSLVLFTATCLMALPAQAGRGCDELPARPDQLQHALSLALKVRTRLETTQQQVAIVARVGRDMSKYGLRYSHAALAWRDHPQGKWLVVHELNECHSDRSSLYNEGLGNVFLDVVENEALLLTLPAPLQARLAERLRHPGRMHEARYNVVAYPFSTRYQNSNQWLLETLAGAMDDTGRLNNRQVAQEWLKVRGYQPSIIRLRTFSRLGGRLFNENVAFDDHPTNKRLAGKIAVVTVESIAEFLQAQQSLSSREVIRLE</sequence>
<keyword evidence="1" id="KW-0732">Signal</keyword>
<comment type="caution">
    <text evidence="2">The sequence shown here is derived from an EMBL/GenBank/DDBJ whole genome shotgun (WGS) entry which is preliminary data.</text>
</comment>
<reference evidence="3" key="1">
    <citation type="journal article" date="2019" name="Int. J. Syst. Evol. Microbiol.">
        <title>The Global Catalogue of Microorganisms (GCM) 10K type strain sequencing project: providing services to taxonomists for standard genome sequencing and annotation.</title>
        <authorList>
            <consortium name="The Broad Institute Genomics Platform"/>
            <consortium name="The Broad Institute Genome Sequencing Center for Infectious Disease"/>
            <person name="Wu L."/>
            <person name="Ma J."/>
        </authorList>
    </citation>
    <scope>NUCLEOTIDE SEQUENCE [LARGE SCALE GENOMIC DNA]</scope>
    <source>
        <strain evidence="3">NBRC 110044</strain>
    </source>
</reference>
<feature type="signal peptide" evidence="1">
    <location>
        <begin position="1"/>
        <end position="27"/>
    </location>
</feature>